<protein>
    <recommendedName>
        <fullName evidence="3">AhpC/TSA family protein</fullName>
    </recommendedName>
</protein>
<proteinExistence type="predicted"/>
<gene>
    <name evidence="1" type="ORF">IDJ77_08190</name>
</gene>
<evidence type="ECO:0000313" key="1">
    <source>
        <dbReference type="EMBL" id="MBD1363788.1"/>
    </source>
</evidence>
<sequence>MKYVSAGAKEQFGLSALMIRPDGIVAWVSEGGADCGELEKVAARWFAPNDL</sequence>
<evidence type="ECO:0008006" key="3">
    <source>
        <dbReference type="Google" id="ProtNLM"/>
    </source>
</evidence>
<dbReference type="Pfam" id="PF21274">
    <property type="entry name" value="Rng_hyd_C"/>
    <property type="match status" value="1"/>
</dbReference>
<dbReference type="Proteomes" id="UP000606600">
    <property type="component" value="Unassembled WGS sequence"/>
</dbReference>
<evidence type="ECO:0000313" key="2">
    <source>
        <dbReference type="Proteomes" id="UP000606600"/>
    </source>
</evidence>
<dbReference type="Gene3D" id="3.40.30.120">
    <property type="match status" value="1"/>
</dbReference>
<name>A0ABR7WN82_9SPHI</name>
<comment type="caution">
    <text evidence="1">The sequence shown here is derived from an EMBL/GenBank/DDBJ whole genome shotgun (WGS) entry which is preliminary data.</text>
</comment>
<reference evidence="1 2" key="1">
    <citation type="submission" date="2020-09" db="EMBL/GenBank/DDBJ databases">
        <title>Novel species of Mucilaginibacter isolated from a glacier on the Tibetan Plateau.</title>
        <authorList>
            <person name="Liu Q."/>
            <person name="Xin Y.-H."/>
        </authorList>
    </citation>
    <scope>NUCLEOTIDE SEQUENCE [LARGE SCALE GENOMIC DNA]</scope>
    <source>
        <strain evidence="1 2">ZT4R22</strain>
    </source>
</reference>
<accession>A0ABR7WN82</accession>
<organism evidence="1 2">
    <name type="scientific">Mucilaginibacter pankratovii</name>
    <dbReference type="NCBI Taxonomy" id="2772110"/>
    <lineage>
        <taxon>Bacteria</taxon>
        <taxon>Pseudomonadati</taxon>
        <taxon>Bacteroidota</taxon>
        <taxon>Sphingobacteriia</taxon>
        <taxon>Sphingobacteriales</taxon>
        <taxon>Sphingobacteriaceae</taxon>
        <taxon>Mucilaginibacter</taxon>
    </lineage>
</organism>
<dbReference type="EMBL" id="JACWMY010000003">
    <property type="protein sequence ID" value="MBD1363788.1"/>
    <property type="molecule type" value="Genomic_DNA"/>
</dbReference>
<keyword evidence="2" id="KW-1185">Reference proteome</keyword>